<feature type="binding site" evidence="10">
    <location>
        <position position="278"/>
    </location>
    <ligand>
        <name>S-adenosyl-L-methionine</name>
        <dbReference type="ChEBI" id="CHEBI:59789"/>
    </ligand>
</feature>
<feature type="compositionally biased region" description="Basic residues" evidence="11">
    <location>
        <begin position="1"/>
        <end position="12"/>
    </location>
</feature>
<dbReference type="InterPro" id="IPR049560">
    <property type="entry name" value="MeTrfase_RsmB-F_NOP2_cat"/>
</dbReference>
<comment type="similarity">
    <text evidence="2 10">Belongs to the class I-like SAM-binding methyltransferase superfamily. RsmB/NOP family.</text>
</comment>
<dbReference type="InterPro" id="IPR057286">
    <property type="entry name" value="PUA_NSUN2"/>
</dbReference>
<dbReference type="Proteomes" id="UP000799437">
    <property type="component" value="Unassembled WGS sequence"/>
</dbReference>
<keyword evidence="9" id="KW-0539">Nucleus</keyword>
<evidence type="ECO:0000256" key="5">
    <source>
        <dbReference type="ARBA" id="ARBA00022679"/>
    </source>
</evidence>
<dbReference type="AlphaFoldDB" id="A0A6A6W7Z8"/>
<dbReference type="PROSITE" id="PS51686">
    <property type="entry name" value="SAM_MT_RSMB_NOP"/>
    <property type="match status" value="1"/>
</dbReference>
<feature type="compositionally biased region" description="Low complexity" evidence="11">
    <location>
        <begin position="574"/>
        <end position="592"/>
    </location>
</feature>
<dbReference type="PRINTS" id="PR02008">
    <property type="entry name" value="RCMTFAMILY"/>
</dbReference>
<evidence type="ECO:0000259" key="12">
    <source>
        <dbReference type="PROSITE" id="PS51686"/>
    </source>
</evidence>
<evidence type="ECO:0000313" key="14">
    <source>
        <dbReference type="Proteomes" id="UP000799437"/>
    </source>
</evidence>
<feature type="compositionally biased region" description="Acidic residues" evidence="11">
    <location>
        <begin position="830"/>
        <end position="857"/>
    </location>
</feature>
<feature type="binding site" evidence="10">
    <location>
        <position position="251"/>
    </location>
    <ligand>
        <name>S-adenosyl-L-methionine</name>
        <dbReference type="ChEBI" id="CHEBI:59789"/>
    </ligand>
</feature>
<evidence type="ECO:0000256" key="7">
    <source>
        <dbReference type="ARBA" id="ARBA00022694"/>
    </source>
</evidence>
<evidence type="ECO:0000256" key="6">
    <source>
        <dbReference type="ARBA" id="ARBA00022691"/>
    </source>
</evidence>
<dbReference type="PANTHER" id="PTHR22808">
    <property type="entry name" value="NCL1 YEAST -RELATED NOL1/NOP2/FMU SUN DOMAIN-CONTAINING"/>
    <property type="match status" value="1"/>
</dbReference>
<dbReference type="Pfam" id="PF01189">
    <property type="entry name" value="Methyltr_RsmB-F"/>
    <property type="match status" value="1"/>
</dbReference>
<feature type="binding site" evidence="10">
    <location>
        <position position="306"/>
    </location>
    <ligand>
        <name>S-adenosyl-L-methionine</name>
        <dbReference type="ChEBI" id="CHEBI:59789"/>
    </ligand>
</feature>
<feature type="compositionally biased region" description="Gly residues" evidence="11">
    <location>
        <begin position="13"/>
        <end position="25"/>
    </location>
</feature>
<evidence type="ECO:0000313" key="13">
    <source>
        <dbReference type="EMBL" id="KAF2757707.1"/>
    </source>
</evidence>
<keyword evidence="4 10" id="KW-0489">Methyltransferase</keyword>
<dbReference type="Pfam" id="PF25376">
    <property type="entry name" value="Pre-PUA_NSUN2"/>
    <property type="match status" value="1"/>
</dbReference>
<dbReference type="Pfam" id="PF25378">
    <property type="entry name" value="PUA_NSUN2"/>
    <property type="match status" value="1"/>
</dbReference>
<dbReference type="InterPro" id="IPR029063">
    <property type="entry name" value="SAM-dependent_MTases_sf"/>
</dbReference>
<evidence type="ECO:0000256" key="11">
    <source>
        <dbReference type="SAM" id="MobiDB-lite"/>
    </source>
</evidence>
<evidence type="ECO:0000256" key="3">
    <source>
        <dbReference type="ARBA" id="ARBA00022555"/>
    </source>
</evidence>
<dbReference type="RefSeq" id="XP_033600158.1">
    <property type="nucleotide sequence ID" value="XM_033748250.1"/>
</dbReference>
<keyword evidence="6 10" id="KW-0949">S-adenosyl-L-methionine</keyword>
<dbReference type="EMBL" id="ML996573">
    <property type="protein sequence ID" value="KAF2757707.1"/>
    <property type="molecule type" value="Genomic_DNA"/>
</dbReference>
<dbReference type="GO" id="GO:0005737">
    <property type="term" value="C:cytoplasm"/>
    <property type="evidence" value="ECO:0007669"/>
    <property type="project" value="TreeGrafter"/>
</dbReference>
<feature type="binding site" evidence="10">
    <location>
        <begin position="180"/>
        <end position="186"/>
    </location>
    <ligand>
        <name>S-adenosyl-L-methionine</name>
        <dbReference type="ChEBI" id="CHEBI:59789"/>
    </ligand>
</feature>
<evidence type="ECO:0000256" key="8">
    <source>
        <dbReference type="ARBA" id="ARBA00022884"/>
    </source>
</evidence>
<dbReference type="SUPFAM" id="SSF53335">
    <property type="entry name" value="S-adenosyl-L-methionine-dependent methyltransferases"/>
    <property type="match status" value="1"/>
</dbReference>
<keyword evidence="3" id="KW-0820">tRNA-binding</keyword>
<dbReference type="GeneID" id="54489304"/>
<feature type="region of interest" description="Disordered" evidence="11">
    <location>
        <begin position="806"/>
        <end position="873"/>
    </location>
</feature>
<keyword evidence="7" id="KW-0819">tRNA processing</keyword>
<dbReference type="GO" id="GO:0030488">
    <property type="term" value="P:tRNA methylation"/>
    <property type="evidence" value="ECO:0007669"/>
    <property type="project" value="TreeGrafter"/>
</dbReference>
<sequence>MGRHRGKGRRQGGRNGGGGGAGGGSRDNQPGGWPEIERSNKDYEQYYNEEVNILPESERDAFWKSLRTTLPNSFRFTGSKGHALTVQKVLVDRYIPQISAVEFEGEGVEPPTQIPWYPNQLAWHMTTGKQVIRKSPPFAFFQKFLVSETSVGNISRQEVVSMIPPLVMDIGPGMTVLDLCAAPGSKSAQLAEMIHAGEEARVRKVFKKIAKEEGREVSPDGEELKIDQEEVELEDDMSDDGRSTGLLIANEIDWRRAQMLVHQIKRLNSPNFIVTNHDARMFPSIITKAEPGKPREYLKFDRILADVPCTGDGTTRKNVSVWKDWTRQNALGLYATQVQILVRALQMLKVGGRVVYSTCSMNPIENEAVVASAIDKCGGSAAVTVVNCEDRMAGLKRRPGLSNWPVVDRLGRKFKTWNEAEEFKKENNDEAMGRLSEGMFAPDASEEIQLQNCMRVYPHLQDSGGFFITVLEKTAEIRKLRDPPSKRVKGTNGTAMEESVTKGTVVDAEPSIPTSPEIAATEAENGTNGGVSLPKDLPEPAIEPPNENSVTSPKRSLEDDENEQSAKRLKQDKATTTTTPAATTTKPPAQKQNISQQKKRAAPKEEPFKYLSPDHPVLADISKFYGLSSRFPRDRFMVRNENGDPVKAIYYTSALTRQILMLNEGSGMKFVHSGVKMFVKQDAPSPEVCKWRIQSEGLPILDSWVGEDRIVRLYTRKPLHRLLRETFVKVNQDNEELGEIAERLRDIPMGCAVLRVEVSGDPENGFADRMVMPLWRSVFSLQLMLPKEDRKAMLLRLFNDDSPLIDHNKEKGINKSKKQLAEEAAAAAAQEEEMKEEEEEVEEAEEAEELVQEEELGEANKAATEDVEMAQAS</sequence>
<dbReference type="Gene3D" id="3.40.50.150">
    <property type="entry name" value="Vaccinia Virus protein VP39"/>
    <property type="match status" value="1"/>
</dbReference>
<dbReference type="OrthoDB" id="6093671at2759"/>
<dbReference type="GO" id="GO:0000049">
    <property type="term" value="F:tRNA binding"/>
    <property type="evidence" value="ECO:0007669"/>
    <property type="project" value="UniProtKB-KW"/>
</dbReference>
<feature type="region of interest" description="Disordered" evidence="11">
    <location>
        <begin position="1"/>
        <end position="39"/>
    </location>
</feature>
<dbReference type="GO" id="GO:0016428">
    <property type="term" value="F:tRNA (cytidine-5-)-methyltransferase activity"/>
    <property type="evidence" value="ECO:0007669"/>
    <property type="project" value="InterPro"/>
</dbReference>
<dbReference type="InterPro" id="IPR057285">
    <property type="entry name" value="Pre-PUA_NSUN2"/>
</dbReference>
<evidence type="ECO:0000256" key="4">
    <source>
        <dbReference type="ARBA" id="ARBA00022603"/>
    </source>
</evidence>
<accession>A0A6A6W7Z8</accession>
<keyword evidence="14" id="KW-1185">Reference proteome</keyword>
<dbReference type="GO" id="GO:0005634">
    <property type="term" value="C:nucleus"/>
    <property type="evidence" value="ECO:0007669"/>
    <property type="project" value="UniProtKB-SubCell"/>
</dbReference>
<evidence type="ECO:0000256" key="2">
    <source>
        <dbReference type="ARBA" id="ARBA00007494"/>
    </source>
</evidence>
<comment type="subcellular location">
    <subcellularLocation>
        <location evidence="1">Nucleus</location>
    </subcellularLocation>
</comment>
<keyword evidence="8 10" id="KW-0694">RNA-binding</keyword>
<gene>
    <name evidence="13" type="ORF">EJ05DRAFT_511479</name>
</gene>
<feature type="region of interest" description="Disordered" evidence="11">
    <location>
        <begin position="481"/>
        <end position="611"/>
    </location>
</feature>
<dbReference type="PANTHER" id="PTHR22808:SF1">
    <property type="entry name" value="RNA CYTOSINE-C(5)-METHYLTRANSFERASE NSUN2-RELATED"/>
    <property type="match status" value="1"/>
</dbReference>
<protein>
    <submittedName>
        <fullName evidence="13">S-adenosyl-L-methionine-dependent methyltransferase</fullName>
    </submittedName>
</protein>
<dbReference type="InterPro" id="IPR023267">
    <property type="entry name" value="RCMT"/>
</dbReference>
<proteinExistence type="inferred from homology"/>
<feature type="domain" description="SAM-dependent MTase RsmB/NOP-type" evidence="12">
    <location>
        <begin position="62"/>
        <end position="474"/>
    </location>
</feature>
<evidence type="ECO:0000256" key="10">
    <source>
        <dbReference type="PROSITE-ProRule" id="PRU01023"/>
    </source>
</evidence>
<evidence type="ECO:0000256" key="1">
    <source>
        <dbReference type="ARBA" id="ARBA00004123"/>
    </source>
</evidence>
<organism evidence="13 14">
    <name type="scientific">Pseudovirgaria hyperparasitica</name>
    <dbReference type="NCBI Taxonomy" id="470096"/>
    <lineage>
        <taxon>Eukaryota</taxon>
        <taxon>Fungi</taxon>
        <taxon>Dikarya</taxon>
        <taxon>Ascomycota</taxon>
        <taxon>Pezizomycotina</taxon>
        <taxon>Dothideomycetes</taxon>
        <taxon>Dothideomycetes incertae sedis</taxon>
        <taxon>Acrospermales</taxon>
        <taxon>Acrospermaceae</taxon>
        <taxon>Pseudovirgaria</taxon>
    </lineage>
</organism>
<reference evidence="13" key="1">
    <citation type="journal article" date="2020" name="Stud. Mycol.">
        <title>101 Dothideomycetes genomes: a test case for predicting lifestyles and emergence of pathogens.</title>
        <authorList>
            <person name="Haridas S."/>
            <person name="Albert R."/>
            <person name="Binder M."/>
            <person name="Bloem J."/>
            <person name="Labutti K."/>
            <person name="Salamov A."/>
            <person name="Andreopoulos B."/>
            <person name="Baker S."/>
            <person name="Barry K."/>
            <person name="Bills G."/>
            <person name="Bluhm B."/>
            <person name="Cannon C."/>
            <person name="Castanera R."/>
            <person name="Culley D."/>
            <person name="Daum C."/>
            <person name="Ezra D."/>
            <person name="Gonzalez J."/>
            <person name="Henrissat B."/>
            <person name="Kuo A."/>
            <person name="Liang C."/>
            <person name="Lipzen A."/>
            <person name="Lutzoni F."/>
            <person name="Magnuson J."/>
            <person name="Mondo S."/>
            <person name="Nolan M."/>
            <person name="Ohm R."/>
            <person name="Pangilinan J."/>
            <person name="Park H.-J."/>
            <person name="Ramirez L."/>
            <person name="Alfaro M."/>
            <person name="Sun H."/>
            <person name="Tritt A."/>
            <person name="Yoshinaga Y."/>
            <person name="Zwiers L.-H."/>
            <person name="Turgeon B."/>
            <person name="Goodwin S."/>
            <person name="Spatafora J."/>
            <person name="Crous P."/>
            <person name="Grigoriev I."/>
        </authorList>
    </citation>
    <scope>NUCLEOTIDE SEQUENCE</scope>
    <source>
        <strain evidence="13">CBS 121739</strain>
    </source>
</reference>
<feature type="compositionally biased region" description="Basic and acidic residues" evidence="11">
    <location>
        <begin position="564"/>
        <end position="573"/>
    </location>
</feature>
<dbReference type="InterPro" id="IPR018314">
    <property type="entry name" value="RsmB/NOL1/NOP2-like_CS"/>
</dbReference>
<dbReference type="InterPro" id="IPR001678">
    <property type="entry name" value="MeTrfase_RsmB-F_NOP2_dom"/>
</dbReference>
<dbReference type="PROSITE" id="PS01153">
    <property type="entry name" value="NOL1_NOP2_SUN"/>
    <property type="match status" value="1"/>
</dbReference>
<keyword evidence="5 10" id="KW-0808">Transferase</keyword>
<feature type="active site" description="Nucleophile" evidence="10">
    <location>
        <position position="359"/>
    </location>
</feature>
<evidence type="ECO:0000256" key="9">
    <source>
        <dbReference type="ARBA" id="ARBA00023242"/>
    </source>
</evidence>
<dbReference type="PRINTS" id="PR02011">
    <property type="entry name" value="RCMTNCL1"/>
</dbReference>
<name>A0A6A6W7Z8_9PEZI</name>
<dbReference type="InterPro" id="IPR023270">
    <property type="entry name" value="RCMT_NCL1"/>
</dbReference>